<evidence type="ECO:0000259" key="3">
    <source>
        <dbReference type="Pfam" id="PF00534"/>
    </source>
</evidence>
<dbReference type="PANTHER" id="PTHR45947">
    <property type="entry name" value="SULFOQUINOVOSYL TRANSFERASE SQD2"/>
    <property type="match status" value="1"/>
</dbReference>
<dbReference type="Proteomes" id="UP000515947">
    <property type="component" value="Chromosome"/>
</dbReference>
<dbReference type="Pfam" id="PF13439">
    <property type="entry name" value="Glyco_transf_4"/>
    <property type="match status" value="1"/>
</dbReference>
<feature type="domain" description="Glycosyltransferase subfamily 4-like N-terminal" evidence="4">
    <location>
        <begin position="65"/>
        <end position="155"/>
    </location>
</feature>
<protein>
    <submittedName>
        <fullName evidence="5">Glycosyltransferase</fullName>
    </submittedName>
</protein>
<keyword evidence="6" id="KW-1185">Reference proteome</keyword>
<dbReference type="Gene3D" id="3.40.50.2000">
    <property type="entry name" value="Glycogen Phosphorylase B"/>
    <property type="match status" value="2"/>
</dbReference>
<organism evidence="5 6">
    <name type="scientific">Nocardioides mesophilus</name>
    <dbReference type="NCBI Taxonomy" id="433659"/>
    <lineage>
        <taxon>Bacteria</taxon>
        <taxon>Bacillati</taxon>
        <taxon>Actinomycetota</taxon>
        <taxon>Actinomycetes</taxon>
        <taxon>Propionibacteriales</taxon>
        <taxon>Nocardioidaceae</taxon>
        <taxon>Nocardioides</taxon>
    </lineage>
</organism>
<gene>
    <name evidence="5" type="ORF">H9L09_17055</name>
</gene>
<dbReference type="RefSeq" id="WP_187578027.1">
    <property type="nucleotide sequence ID" value="NZ_CP060713.1"/>
</dbReference>
<dbReference type="InterPro" id="IPR028098">
    <property type="entry name" value="Glyco_trans_4-like_N"/>
</dbReference>
<accession>A0A7G9R9B0</accession>
<sequence length="372" mass="41179">MDRPVRVLWLIKGLGAGGAERLLVSAARVGDHERFRYEAAYVLPHKTALVADLEANGVPSHCLVGEGRPRWWPWALRRHLLRERYDVVHLHSPLVAGVTRLVVRTLPRDARPALVSTEHNAWDSYSRPTRFLNASLHRSDRRRWAVSTRVRESMWPRQRDGVDVLVHGIVLDDVSTGADREALRRELGAGPDDVVAVTVANFRHEKGYPDLLHAAAVAFAEEPRLRLVIVGQGPLEDEVRRLHAELELGERCRIEGYRDDVMRLLGAADVFVMASHYEGFPIALMEAMASGLPVVATRVGGIPDAVTDGQEGLLLEPRDPHALAAALVDLTRDPGRRQAMAARARARGQGFDVRTAVAATETAYAELAAARR</sequence>
<evidence type="ECO:0000313" key="6">
    <source>
        <dbReference type="Proteomes" id="UP000515947"/>
    </source>
</evidence>
<keyword evidence="2 5" id="KW-0808">Transferase</keyword>
<dbReference type="GO" id="GO:0016758">
    <property type="term" value="F:hexosyltransferase activity"/>
    <property type="evidence" value="ECO:0007669"/>
    <property type="project" value="TreeGrafter"/>
</dbReference>
<evidence type="ECO:0000313" key="5">
    <source>
        <dbReference type="EMBL" id="QNN52185.1"/>
    </source>
</evidence>
<dbReference type="GO" id="GO:1901137">
    <property type="term" value="P:carbohydrate derivative biosynthetic process"/>
    <property type="evidence" value="ECO:0007669"/>
    <property type="project" value="UniProtKB-ARBA"/>
</dbReference>
<evidence type="ECO:0000256" key="2">
    <source>
        <dbReference type="ARBA" id="ARBA00022679"/>
    </source>
</evidence>
<name>A0A7G9R9B0_9ACTN</name>
<proteinExistence type="predicted"/>
<reference evidence="5 6" key="1">
    <citation type="submission" date="2020-08" db="EMBL/GenBank/DDBJ databases">
        <title>Genome sequence of Nocardioides mesophilus KACC 16243T.</title>
        <authorList>
            <person name="Hyun D.-W."/>
            <person name="Bae J.-W."/>
        </authorList>
    </citation>
    <scope>NUCLEOTIDE SEQUENCE [LARGE SCALE GENOMIC DNA]</scope>
    <source>
        <strain evidence="5 6">KACC 16243</strain>
    </source>
</reference>
<evidence type="ECO:0000259" key="4">
    <source>
        <dbReference type="Pfam" id="PF13439"/>
    </source>
</evidence>
<dbReference type="SUPFAM" id="SSF53756">
    <property type="entry name" value="UDP-Glycosyltransferase/glycogen phosphorylase"/>
    <property type="match status" value="1"/>
</dbReference>
<evidence type="ECO:0000256" key="1">
    <source>
        <dbReference type="ARBA" id="ARBA00022676"/>
    </source>
</evidence>
<dbReference type="AlphaFoldDB" id="A0A7G9R9B0"/>
<dbReference type="Pfam" id="PF00534">
    <property type="entry name" value="Glycos_transf_1"/>
    <property type="match status" value="1"/>
</dbReference>
<keyword evidence="1" id="KW-0328">Glycosyltransferase</keyword>
<dbReference type="KEGG" id="nmes:H9L09_17055"/>
<dbReference type="PANTHER" id="PTHR45947:SF3">
    <property type="entry name" value="SULFOQUINOVOSYL TRANSFERASE SQD2"/>
    <property type="match status" value="1"/>
</dbReference>
<dbReference type="EMBL" id="CP060713">
    <property type="protein sequence ID" value="QNN52185.1"/>
    <property type="molecule type" value="Genomic_DNA"/>
</dbReference>
<dbReference type="InterPro" id="IPR050194">
    <property type="entry name" value="Glycosyltransferase_grp1"/>
</dbReference>
<feature type="domain" description="Glycosyl transferase family 1" evidence="3">
    <location>
        <begin position="179"/>
        <end position="346"/>
    </location>
</feature>
<dbReference type="InterPro" id="IPR001296">
    <property type="entry name" value="Glyco_trans_1"/>
</dbReference>